<evidence type="ECO:0000256" key="7">
    <source>
        <dbReference type="ARBA" id="ARBA00022801"/>
    </source>
</evidence>
<keyword evidence="7 9" id="KW-0378">Hydrolase</keyword>
<reference evidence="13" key="1">
    <citation type="journal article" date="2019" name="Int. J. Syst. Evol. Microbiol.">
        <title>The Global Catalogue of Microorganisms (GCM) 10K type strain sequencing project: providing services to taxonomists for standard genome sequencing and annotation.</title>
        <authorList>
            <consortium name="The Broad Institute Genomics Platform"/>
            <consortium name="The Broad Institute Genome Sequencing Center for Infectious Disease"/>
            <person name="Wu L."/>
            <person name="Ma J."/>
        </authorList>
    </citation>
    <scope>NUCLEOTIDE SEQUENCE [LARGE SCALE GENOMIC DNA]</scope>
    <source>
        <strain evidence="13">CCUG 59858</strain>
    </source>
</reference>
<comment type="subunit">
    <text evidence="9">Homodimer.</text>
</comment>
<comment type="similarity">
    <text evidence="2">Belongs to the ribonuclease III family.</text>
</comment>
<comment type="caution">
    <text evidence="12">The sequence shown here is derived from an EMBL/GenBank/DDBJ whole genome shotgun (WGS) entry which is preliminary data.</text>
</comment>
<dbReference type="InterPro" id="IPR000999">
    <property type="entry name" value="RNase_III_dom"/>
</dbReference>
<evidence type="ECO:0000256" key="2">
    <source>
        <dbReference type="ARBA" id="ARBA00010183"/>
    </source>
</evidence>
<evidence type="ECO:0000313" key="13">
    <source>
        <dbReference type="Proteomes" id="UP001595758"/>
    </source>
</evidence>
<keyword evidence="9" id="KW-0460">Magnesium</keyword>
<dbReference type="PROSITE" id="PS00517">
    <property type="entry name" value="RNASE_3_1"/>
    <property type="match status" value="1"/>
</dbReference>
<dbReference type="Pfam" id="PF00035">
    <property type="entry name" value="dsrm"/>
    <property type="match status" value="1"/>
</dbReference>
<dbReference type="CDD" id="cd10845">
    <property type="entry name" value="DSRM_RNAse_III_family"/>
    <property type="match status" value="1"/>
</dbReference>
<keyword evidence="9" id="KW-0963">Cytoplasm</keyword>
<evidence type="ECO:0000256" key="9">
    <source>
        <dbReference type="HAMAP-Rule" id="MF_00104"/>
    </source>
</evidence>
<feature type="binding site" evidence="9">
    <location>
        <position position="117"/>
    </location>
    <ligand>
        <name>Mg(2+)</name>
        <dbReference type="ChEBI" id="CHEBI:18420"/>
    </ligand>
</feature>
<feature type="active site" evidence="9">
    <location>
        <position position="117"/>
    </location>
</feature>
<organism evidence="12 13">
    <name type="scientific">Legionella dresdenensis</name>
    <dbReference type="NCBI Taxonomy" id="450200"/>
    <lineage>
        <taxon>Bacteria</taxon>
        <taxon>Pseudomonadati</taxon>
        <taxon>Pseudomonadota</taxon>
        <taxon>Gammaproteobacteria</taxon>
        <taxon>Legionellales</taxon>
        <taxon>Legionellaceae</taxon>
        <taxon>Legionella</taxon>
    </lineage>
</organism>
<sequence length="230" mass="26085">MVPIDLKRLCRRLGYEFNNISLLKQALTHRSAGNINNERFEFLGDSILSFVIANALFEQFPNESEGQLSRLRSFLVKGDMLADIAMELQLGDYLFLGQGELKSGGFRRASILADAVEAVIAAVFLDSNIEQARLLILKLYHTRLSDTKLQDNLKDAKTQLQEHLQANKKSLPEYILIEVSGEEHEQIFRVSCTIKSLNKTTYGQGATRRKAEQEAARQHLQYIRETAGRK</sequence>
<keyword evidence="8 9" id="KW-0694">RNA-binding</keyword>
<dbReference type="GO" id="GO:0004525">
    <property type="term" value="F:ribonuclease III activity"/>
    <property type="evidence" value="ECO:0007669"/>
    <property type="project" value="UniProtKB-EC"/>
</dbReference>
<dbReference type="SUPFAM" id="SSF54768">
    <property type="entry name" value="dsRNA-binding domain-like"/>
    <property type="match status" value="1"/>
</dbReference>
<dbReference type="Proteomes" id="UP001595758">
    <property type="component" value="Unassembled WGS sequence"/>
</dbReference>
<dbReference type="PROSITE" id="PS50142">
    <property type="entry name" value="RNASE_3_2"/>
    <property type="match status" value="1"/>
</dbReference>
<accession>A0ABV8CHK6</accession>
<dbReference type="PROSITE" id="PS50137">
    <property type="entry name" value="DS_RBD"/>
    <property type="match status" value="1"/>
</dbReference>
<comment type="function">
    <text evidence="9">Digests double-stranded RNA. Involved in the processing of primary rRNA transcript to yield the immediate precursors to the large and small rRNAs (23S and 16S). Processes some mRNAs, and tRNAs when they are encoded in the rRNA operon. Processes pre-crRNA and tracrRNA of type II CRISPR loci if present in the organism.</text>
</comment>
<dbReference type="EMBL" id="JBHSAB010000024">
    <property type="protein sequence ID" value="MFC3909459.1"/>
    <property type="molecule type" value="Genomic_DNA"/>
</dbReference>
<dbReference type="InterPro" id="IPR011907">
    <property type="entry name" value="RNase_III"/>
</dbReference>
<dbReference type="EC" id="3.1.26.3" evidence="9"/>
<comment type="subcellular location">
    <subcellularLocation>
        <location evidence="9">Cytoplasm</location>
    </subcellularLocation>
</comment>
<dbReference type="SUPFAM" id="SSF69065">
    <property type="entry name" value="RNase III domain-like"/>
    <property type="match status" value="1"/>
</dbReference>
<evidence type="ECO:0000259" key="11">
    <source>
        <dbReference type="PROSITE" id="PS50142"/>
    </source>
</evidence>
<dbReference type="RefSeq" id="WP_382343702.1">
    <property type="nucleotide sequence ID" value="NZ_JBHSAB010000024.1"/>
</dbReference>
<dbReference type="CDD" id="cd00593">
    <property type="entry name" value="RIBOc"/>
    <property type="match status" value="1"/>
</dbReference>
<proteinExistence type="inferred from homology"/>
<dbReference type="PANTHER" id="PTHR11207">
    <property type="entry name" value="RIBONUCLEASE III"/>
    <property type="match status" value="1"/>
</dbReference>
<feature type="active site" evidence="9">
    <location>
        <position position="45"/>
    </location>
</feature>
<evidence type="ECO:0000256" key="6">
    <source>
        <dbReference type="ARBA" id="ARBA00022759"/>
    </source>
</evidence>
<feature type="binding site" evidence="9">
    <location>
        <position position="41"/>
    </location>
    <ligand>
        <name>Mg(2+)</name>
        <dbReference type="ChEBI" id="CHEBI:18420"/>
    </ligand>
</feature>
<evidence type="ECO:0000259" key="10">
    <source>
        <dbReference type="PROSITE" id="PS50137"/>
    </source>
</evidence>
<keyword evidence="6 9" id="KW-0255">Endonuclease</keyword>
<keyword evidence="9" id="KW-0698">rRNA processing</keyword>
<dbReference type="Pfam" id="PF14622">
    <property type="entry name" value="Ribonucleas_3_3"/>
    <property type="match status" value="1"/>
</dbReference>
<evidence type="ECO:0000256" key="4">
    <source>
        <dbReference type="ARBA" id="ARBA00022722"/>
    </source>
</evidence>
<feature type="domain" description="RNase III" evidence="11">
    <location>
        <begin position="6"/>
        <end position="128"/>
    </location>
</feature>
<keyword evidence="13" id="KW-1185">Reference proteome</keyword>
<dbReference type="HAMAP" id="MF_00104">
    <property type="entry name" value="RNase_III"/>
    <property type="match status" value="1"/>
</dbReference>
<evidence type="ECO:0000256" key="8">
    <source>
        <dbReference type="ARBA" id="ARBA00022884"/>
    </source>
</evidence>
<feature type="binding site" evidence="9">
    <location>
        <position position="114"/>
    </location>
    <ligand>
        <name>Mg(2+)</name>
        <dbReference type="ChEBI" id="CHEBI:18420"/>
    </ligand>
</feature>
<evidence type="ECO:0000313" key="12">
    <source>
        <dbReference type="EMBL" id="MFC3909459.1"/>
    </source>
</evidence>
<keyword evidence="9" id="KW-0819">tRNA processing</keyword>
<keyword evidence="3 9" id="KW-0507">mRNA processing</keyword>
<dbReference type="Gene3D" id="1.10.1520.10">
    <property type="entry name" value="Ribonuclease III domain"/>
    <property type="match status" value="1"/>
</dbReference>
<dbReference type="InterPro" id="IPR036389">
    <property type="entry name" value="RNase_III_sf"/>
</dbReference>
<gene>
    <name evidence="9 12" type="primary">rnc</name>
    <name evidence="12" type="ORF">ACFORL_10290</name>
</gene>
<evidence type="ECO:0000256" key="3">
    <source>
        <dbReference type="ARBA" id="ARBA00022664"/>
    </source>
</evidence>
<dbReference type="InterPro" id="IPR014720">
    <property type="entry name" value="dsRBD_dom"/>
</dbReference>
<dbReference type="PANTHER" id="PTHR11207:SF0">
    <property type="entry name" value="RIBONUCLEASE 3"/>
    <property type="match status" value="1"/>
</dbReference>
<dbReference type="SMART" id="SM00535">
    <property type="entry name" value="RIBOc"/>
    <property type="match status" value="1"/>
</dbReference>
<comment type="catalytic activity">
    <reaction evidence="1 9">
        <text>Endonucleolytic cleavage to 5'-phosphomonoester.</text>
        <dbReference type="EC" id="3.1.26.3"/>
    </reaction>
</comment>
<name>A0ABV8CHK6_9GAMM</name>
<dbReference type="NCBIfam" id="TIGR02191">
    <property type="entry name" value="RNaseIII"/>
    <property type="match status" value="1"/>
</dbReference>
<protein>
    <recommendedName>
        <fullName evidence="9">Ribonuclease 3</fullName>
        <ecNumber evidence="9">3.1.26.3</ecNumber>
    </recommendedName>
    <alternativeName>
        <fullName evidence="9">Ribonuclease III</fullName>
        <shortName evidence="9">RNase III</shortName>
    </alternativeName>
</protein>
<keyword evidence="9" id="KW-0699">rRNA-binding</keyword>
<dbReference type="Gene3D" id="3.30.160.20">
    <property type="match status" value="1"/>
</dbReference>
<dbReference type="SMART" id="SM00358">
    <property type="entry name" value="DSRM"/>
    <property type="match status" value="1"/>
</dbReference>
<comment type="cofactor">
    <cofactor evidence="9">
        <name>Mg(2+)</name>
        <dbReference type="ChEBI" id="CHEBI:18420"/>
    </cofactor>
</comment>
<keyword evidence="5 9" id="KW-0479">Metal-binding</keyword>
<keyword evidence="4 9" id="KW-0540">Nuclease</keyword>
<evidence type="ECO:0000256" key="1">
    <source>
        <dbReference type="ARBA" id="ARBA00000109"/>
    </source>
</evidence>
<feature type="domain" description="DRBM" evidence="10">
    <location>
        <begin position="155"/>
        <end position="225"/>
    </location>
</feature>
<evidence type="ECO:0000256" key="5">
    <source>
        <dbReference type="ARBA" id="ARBA00022723"/>
    </source>
</evidence>